<feature type="compositionally biased region" description="Polar residues" evidence="3">
    <location>
        <begin position="382"/>
        <end position="403"/>
    </location>
</feature>
<evidence type="ECO:0000256" key="2">
    <source>
        <dbReference type="ARBA" id="ARBA00022840"/>
    </source>
</evidence>
<dbReference type="GeneTree" id="ENSGT00940000157871"/>
<dbReference type="InterPro" id="IPR011009">
    <property type="entry name" value="Kinase-like_dom_sf"/>
</dbReference>
<dbReference type="Ensembl" id="ENSLLET00000023144.1">
    <property type="protein sequence ID" value="ENSLLEP00000022283.1"/>
    <property type="gene ID" value="ENSLLEG00000014133.1"/>
</dbReference>
<dbReference type="Proteomes" id="UP000694569">
    <property type="component" value="Unplaced"/>
</dbReference>
<dbReference type="Pfam" id="PF07714">
    <property type="entry name" value="PK_Tyr_Ser-Thr"/>
    <property type="match status" value="1"/>
</dbReference>
<sequence length="403" mass="44820">MDQLQRSSNSSSGEFQRNEGGWQNTVIIIPSLLSGSTLIVVIILLWKSLRRKSKKKVCDDHNAAADLDGEWAVNNAATYENYPEVNDPALMKWKVPDGWQITSRVFLCNGQYGPISRATVTQEAGSDAKQEVVLKELSEDFSPGEAQDFIDLAKFHVHVCNHDNLVKMLCCQIEARPFLIVLRGMDPGNLLSFLWQSRQSGSRISEPLHKITEKWIFHVASQVASGLEYLSGTHNLVHGFVAACNVLIHKDMTAQLCALGLAAIMHRTGSIPARRAAQVPVKWQSLERLTGAAPSEKSDVWSFGILLYEMVTLGSPPYPNLSIPQVLPSLQKMCWMERPAQCTDSLYEVMSSCWTWEAALRPSFMDLTKQLQNMEGRADAQTPLSATDPINQSDYTRLSGVSL</sequence>
<protein>
    <recommendedName>
        <fullName evidence="5">Protein kinase domain-containing protein</fullName>
    </recommendedName>
</protein>
<feature type="domain" description="Protein kinase" evidence="5">
    <location>
        <begin position="101"/>
        <end position="374"/>
    </location>
</feature>
<dbReference type="PANTHER" id="PTHR24416">
    <property type="entry name" value="TYROSINE-PROTEIN KINASE RECEPTOR"/>
    <property type="match status" value="1"/>
</dbReference>
<keyword evidence="4" id="KW-0472">Membrane</keyword>
<dbReference type="GO" id="GO:0007169">
    <property type="term" value="P:cell surface receptor protein tyrosine kinase signaling pathway"/>
    <property type="evidence" value="ECO:0007669"/>
    <property type="project" value="TreeGrafter"/>
</dbReference>
<accession>A0A8C5N055</accession>
<dbReference type="PANTHER" id="PTHR24416:SF632">
    <property type="entry name" value="TYROSINE-PROTEIN KINASE STYK1-LIKE"/>
    <property type="match status" value="1"/>
</dbReference>
<dbReference type="InterPro" id="IPR050122">
    <property type="entry name" value="RTK"/>
</dbReference>
<evidence type="ECO:0000313" key="7">
    <source>
        <dbReference type="Proteomes" id="UP000694569"/>
    </source>
</evidence>
<organism evidence="6 7">
    <name type="scientific">Leptobrachium leishanense</name>
    <name type="common">Leishan spiny toad</name>
    <dbReference type="NCBI Taxonomy" id="445787"/>
    <lineage>
        <taxon>Eukaryota</taxon>
        <taxon>Metazoa</taxon>
        <taxon>Chordata</taxon>
        <taxon>Craniata</taxon>
        <taxon>Vertebrata</taxon>
        <taxon>Euteleostomi</taxon>
        <taxon>Amphibia</taxon>
        <taxon>Batrachia</taxon>
        <taxon>Anura</taxon>
        <taxon>Pelobatoidea</taxon>
        <taxon>Megophryidae</taxon>
        <taxon>Leptobrachium</taxon>
    </lineage>
</organism>
<dbReference type="OrthoDB" id="4062651at2759"/>
<keyword evidence="2" id="KW-0067">ATP-binding</keyword>
<dbReference type="Gene3D" id="3.30.200.20">
    <property type="entry name" value="Phosphorylase Kinase, domain 1"/>
    <property type="match status" value="1"/>
</dbReference>
<dbReference type="InterPro" id="IPR001245">
    <property type="entry name" value="Ser-Thr/Tyr_kinase_cat_dom"/>
</dbReference>
<dbReference type="GO" id="GO:0043235">
    <property type="term" value="C:receptor complex"/>
    <property type="evidence" value="ECO:0007669"/>
    <property type="project" value="TreeGrafter"/>
</dbReference>
<dbReference type="GO" id="GO:0005524">
    <property type="term" value="F:ATP binding"/>
    <property type="evidence" value="ECO:0007669"/>
    <property type="project" value="UniProtKB-KW"/>
</dbReference>
<keyword evidence="4" id="KW-1133">Transmembrane helix</keyword>
<feature type="transmembrane region" description="Helical" evidence="4">
    <location>
        <begin position="27"/>
        <end position="46"/>
    </location>
</feature>
<evidence type="ECO:0000256" key="1">
    <source>
        <dbReference type="ARBA" id="ARBA00022741"/>
    </source>
</evidence>
<name>A0A8C5N055_9ANUR</name>
<dbReference type="AlphaFoldDB" id="A0A8C5N055"/>
<keyword evidence="1" id="KW-0547">Nucleotide-binding</keyword>
<reference evidence="6" key="2">
    <citation type="submission" date="2025-09" db="UniProtKB">
        <authorList>
            <consortium name="Ensembl"/>
        </authorList>
    </citation>
    <scope>IDENTIFICATION</scope>
</reference>
<dbReference type="PRINTS" id="PR00109">
    <property type="entry name" value="TYRKINASE"/>
</dbReference>
<keyword evidence="4" id="KW-0812">Transmembrane</keyword>
<dbReference type="SUPFAM" id="SSF56112">
    <property type="entry name" value="Protein kinase-like (PK-like)"/>
    <property type="match status" value="1"/>
</dbReference>
<evidence type="ECO:0000256" key="4">
    <source>
        <dbReference type="SAM" id="Phobius"/>
    </source>
</evidence>
<dbReference type="GO" id="GO:0004714">
    <property type="term" value="F:transmembrane receptor protein tyrosine kinase activity"/>
    <property type="evidence" value="ECO:0007669"/>
    <property type="project" value="TreeGrafter"/>
</dbReference>
<proteinExistence type="predicted"/>
<dbReference type="GO" id="GO:0005886">
    <property type="term" value="C:plasma membrane"/>
    <property type="evidence" value="ECO:0007669"/>
    <property type="project" value="TreeGrafter"/>
</dbReference>
<feature type="region of interest" description="Disordered" evidence="3">
    <location>
        <begin position="375"/>
        <end position="403"/>
    </location>
</feature>
<evidence type="ECO:0000256" key="3">
    <source>
        <dbReference type="SAM" id="MobiDB-lite"/>
    </source>
</evidence>
<dbReference type="Gene3D" id="1.10.510.10">
    <property type="entry name" value="Transferase(Phosphotransferase) domain 1"/>
    <property type="match status" value="1"/>
</dbReference>
<dbReference type="PROSITE" id="PS50011">
    <property type="entry name" value="PROTEIN_KINASE_DOM"/>
    <property type="match status" value="1"/>
</dbReference>
<evidence type="ECO:0000313" key="6">
    <source>
        <dbReference type="Ensembl" id="ENSLLEP00000022283.1"/>
    </source>
</evidence>
<dbReference type="InterPro" id="IPR000719">
    <property type="entry name" value="Prot_kinase_dom"/>
</dbReference>
<evidence type="ECO:0000259" key="5">
    <source>
        <dbReference type="PROSITE" id="PS50011"/>
    </source>
</evidence>
<reference evidence="6" key="1">
    <citation type="submission" date="2025-08" db="UniProtKB">
        <authorList>
            <consortium name="Ensembl"/>
        </authorList>
    </citation>
    <scope>IDENTIFICATION</scope>
</reference>
<keyword evidence="7" id="KW-1185">Reference proteome</keyword>